<dbReference type="GO" id="GO:0005737">
    <property type="term" value="C:cytoplasm"/>
    <property type="evidence" value="ECO:0007669"/>
    <property type="project" value="TreeGrafter"/>
</dbReference>
<organism evidence="2 3">
    <name type="scientific">Mobiluncus mulieris</name>
    <dbReference type="NCBI Taxonomy" id="2052"/>
    <lineage>
        <taxon>Bacteria</taxon>
        <taxon>Bacillati</taxon>
        <taxon>Actinomycetota</taxon>
        <taxon>Actinomycetes</taxon>
        <taxon>Actinomycetales</taxon>
        <taxon>Actinomycetaceae</taxon>
        <taxon>Mobiluncus</taxon>
    </lineage>
</organism>
<dbReference type="GO" id="GO:0016791">
    <property type="term" value="F:phosphatase activity"/>
    <property type="evidence" value="ECO:0007669"/>
    <property type="project" value="TreeGrafter"/>
</dbReference>
<protein>
    <submittedName>
        <fullName evidence="2">Uncharacterized hydrolase yutF</fullName>
        <ecNumber evidence="2">3.-.-.-</ecNumber>
    </submittedName>
</protein>
<dbReference type="PANTHER" id="PTHR19288">
    <property type="entry name" value="4-NITROPHENYLPHOSPHATASE-RELATED"/>
    <property type="match status" value="1"/>
</dbReference>
<sequence length="889" mass="96979">MEEENRKPWENLGDTPTEQWRERKGATESSPKENSSAGYGERANGDEPRNQDFRDNRHLDRDNYRDGARQNRGGFKGSRDKGGFRSEGRDNKRGYGKRDSGGFGGRRGEHGNRDGWGSRDGRDERRDGYRDARHDNRRGGYRNDRNDRNDRHDGRRDDRRDGRRDRGDYGRSRTTESKRGQGSRRAVNLDLPASITWDMLDKEVWRRLSPLPKETAELVARHLVMSGELVDENPQLAYEHAKAALKMAWRIDVVREAVALTAYGCGNYAEALREVRTVRRMSGMDVLVAVEADCERGLGKPEKALEIIAAADKTALDESQKVELAIVESAARADLGEHETGLAIVEAALRGINPEKQSFEYGRLLSVKAERLRKLGQELEACEVEALIPREVEDAEIIDLAAEAEAEEQANPTTMRGTNVALAAQFPVIMTDLDGVTWNGNTATPGSAEGITKARELGAKVFFLTNNAARPPQAVVEKLAGVRITADVSEVVTSAQDGAAALTKLIEPGDKVLCVGGEGVATAVTAAGFQPVDAASEEPAAVLQGLGFDVGWKELSEACYAIGNGAKWVATNMDMALPTESGRGIGNGAFVSAVKAATRTEPVVCGKPEESIYNLALSRAAEHLRSIPEVAAQVEAFEEAAKAKREEALKNKAAQQDPDELLVKPTEEEIAAEKALDEKMAAKRERRVFKHHAVAIGDQLATDILGANQAGIASCVVMTGLTQPRDLVLAPQNQRPDFVALNLSDLALPFDRPELRQRGWWYCGDTRARINGETIEVRGLGTLEEGAELSLAEFRAVLAAAWYAREQGTRVRCPEFSVVREVARVYEPEEDGADTLASPSEMAPRAAETTTVPEENVTVTPTPAVDETAPTDSVPAADWGESAIPEADS</sequence>
<dbReference type="EMBL" id="UGGQ01000006">
    <property type="protein sequence ID" value="STO17605.1"/>
    <property type="molecule type" value="Genomic_DNA"/>
</dbReference>
<dbReference type="RefSeq" id="WP_255312912.1">
    <property type="nucleotide sequence ID" value="NZ_JABCUU010000020.1"/>
</dbReference>
<feature type="compositionally biased region" description="Polar residues" evidence="1">
    <location>
        <begin position="27"/>
        <end position="37"/>
    </location>
</feature>
<dbReference type="InterPro" id="IPR006357">
    <property type="entry name" value="HAD-SF_hydro_IIA"/>
</dbReference>
<dbReference type="Gene3D" id="3.40.50.1000">
    <property type="entry name" value="HAD superfamily/HAD-like"/>
    <property type="match status" value="4"/>
</dbReference>
<dbReference type="AlphaFoldDB" id="A0A8G2HUK4"/>
<dbReference type="EC" id="3.-.-.-" evidence="2"/>
<dbReference type="Pfam" id="PF13344">
    <property type="entry name" value="Hydrolase_6"/>
    <property type="match status" value="1"/>
</dbReference>
<dbReference type="Proteomes" id="UP000255284">
    <property type="component" value="Unassembled WGS sequence"/>
</dbReference>
<feature type="compositionally biased region" description="Basic and acidic residues" evidence="1">
    <location>
        <begin position="77"/>
        <end position="179"/>
    </location>
</feature>
<dbReference type="Pfam" id="PF13242">
    <property type="entry name" value="Hydrolase_like"/>
    <property type="match status" value="1"/>
</dbReference>
<name>A0A8G2HUK4_9ACTO</name>
<dbReference type="PANTHER" id="PTHR19288:SF95">
    <property type="entry name" value="D-GLYCEROL 3-PHOSPHATE PHOSPHATASE"/>
    <property type="match status" value="1"/>
</dbReference>
<feature type="region of interest" description="Disordered" evidence="1">
    <location>
        <begin position="830"/>
        <end position="889"/>
    </location>
</feature>
<gene>
    <name evidence="2" type="primary">yutF</name>
    <name evidence="2" type="ORF">NCTC11819_02199</name>
</gene>
<proteinExistence type="predicted"/>
<feature type="compositionally biased region" description="Basic and acidic residues" evidence="1">
    <location>
        <begin position="43"/>
        <end position="69"/>
    </location>
</feature>
<comment type="caution">
    <text evidence="2">The sequence shown here is derived from an EMBL/GenBank/DDBJ whole genome shotgun (WGS) entry which is preliminary data.</text>
</comment>
<evidence type="ECO:0000313" key="3">
    <source>
        <dbReference type="Proteomes" id="UP000255284"/>
    </source>
</evidence>
<dbReference type="InterPro" id="IPR023214">
    <property type="entry name" value="HAD_sf"/>
</dbReference>
<reference evidence="2 3" key="1">
    <citation type="submission" date="2018-06" db="EMBL/GenBank/DDBJ databases">
        <authorList>
            <consortium name="Pathogen Informatics"/>
            <person name="Doyle S."/>
        </authorList>
    </citation>
    <scope>NUCLEOTIDE SEQUENCE [LARGE SCALE GENOMIC DNA]</scope>
    <source>
        <strain evidence="2 3">NCTC11819</strain>
    </source>
</reference>
<dbReference type="SUPFAM" id="SSF56784">
    <property type="entry name" value="HAD-like"/>
    <property type="match status" value="2"/>
</dbReference>
<keyword evidence="2" id="KW-0378">Hydrolase</keyword>
<dbReference type="InterPro" id="IPR036412">
    <property type="entry name" value="HAD-like_sf"/>
</dbReference>
<evidence type="ECO:0000313" key="2">
    <source>
        <dbReference type="EMBL" id="STO17605.1"/>
    </source>
</evidence>
<evidence type="ECO:0000256" key="1">
    <source>
        <dbReference type="SAM" id="MobiDB-lite"/>
    </source>
</evidence>
<feature type="region of interest" description="Disordered" evidence="1">
    <location>
        <begin position="1"/>
        <end position="185"/>
    </location>
</feature>
<accession>A0A8G2HUK4</accession>
<feature type="compositionally biased region" description="Low complexity" evidence="1">
    <location>
        <begin position="846"/>
        <end position="865"/>
    </location>
</feature>